<dbReference type="Proteomes" id="UP000019140">
    <property type="component" value="Unassembled WGS sequence"/>
</dbReference>
<protein>
    <recommendedName>
        <fullName evidence="5">2Fe-2S ferredoxin-type domain-containing protein</fullName>
    </recommendedName>
</protein>
<dbReference type="GO" id="GO:0051536">
    <property type="term" value="F:iron-sulfur cluster binding"/>
    <property type="evidence" value="ECO:0007669"/>
    <property type="project" value="InterPro"/>
</dbReference>
<dbReference type="InterPro" id="IPR042204">
    <property type="entry name" value="2Fe-2S-bd_N"/>
</dbReference>
<dbReference type="GO" id="GO:0016491">
    <property type="term" value="F:oxidoreductase activity"/>
    <property type="evidence" value="ECO:0007669"/>
    <property type="project" value="UniProtKB-KW"/>
</dbReference>
<evidence type="ECO:0000256" key="2">
    <source>
        <dbReference type="SAM" id="MobiDB-lite"/>
    </source>
</evidence>
<dbReference type="Pfam" id="PF13510">
    <property type="entry name" value="Fer2_4"/>
    <property type="match status" value="1"/>
</dbReference>
<sequence>MRMQQSPHSASHPARLRSTGTPIHVEVDGARVSAFAGDSIATVLMASGQRVLSASSADHPDRTLFCGMGLCHQCLVIVDGVRDVRACMTRVRPGMKITTHPATGDLG</sequence>
<keyword evidence="4" id="KW-1185">Reference proteome</keyword>
<evidence type="ECO:0008006" key="5">
    <source>
        <dbReference type="Google" id="ProtNLM"/>
    </source>
</evidence>
<dbReference type="InterPro" id="IPR001041">
    <property type="entry name" value="2Fe-2S_ferredoxin-type"/>
</dbReference>
<accession>W4LPP7</accession>
<dbReference type="SUPFAM" id="SSF54292">
    <property type="entry name" value="2Fe-2S ferredoxin-like"/>
    <property type="match status" value="1"/>
</dbReference>
<evidence type="ECO:0000313" key="4">
    <source>
        <dbReference type="Proteomes" id="UP000019140"/>
    </source>
</evidence>
<organism evidence="3 4">
    <name type="scientific">Candidatus Entotheonella gemina</name>
    <dbReference type="NCBI Taxonomy" id="1429439"/>
    <lineage>
        <taxon>Bacteria</taxon>
        <taxon>Pseudomonadati</taxon>
        <taxon>Nitrospinota/Tectimicrobiota group</taxon>
        <taxon>Candidatus Tectimicrobiota</taxon>
        <taxon>Candidatus Entotheonellia</taxon>
        <taxon>Candidatus Entotheonellales</taxon>
        <taxon>Candidatus Entotheonellaceae</taxon>
        <taxon>Candidatus Entotheonella</taxon>
    </lineage>
</organism>
<gene>
    <name evidence="3" type="ORF">ETSY2_40960</name>
</gene>
<dbReference type="CDD" id="cd00207">
    <property type="entry name" value="fer2"/>
    <property type="match status" value="1"/>
</dbReference>
<evidence type="ECO:0000313" key="3">
    <source>
        <dbReference type="EMBL" id="ETW99386.1"/>
    </source>
</evidence>
<keyword evidence="1" id="KW-0560">Oxidoreductase</keyword>
<dbReference type="AlphaFoldDB" id="W4LPP7"/>
<name>W4LPP7_9BACT</name>
<comment type="caution">
    <text evidence="3">The sequence shown here is derived from an EMBL/GenBank/DDBJ whole genome shotgun (WGS) entry which is preliminary data.</text>
</comment>
<dbReference type="InterPro" id="IPR036010">
    <property type="entry name" value="2Fe-2S_ferredoxin-like_sf"/>
</dbReference>
<evidence type="ECO:0000256" key="1">
    <source>
        <dbReference type="ARBA" id="ARBA00023002"/>
    </source>
</evidence>
<proteinExistence type="predicted"/>
<dbReference type="Gene3D" id="3.10.20.440">
    <property type="entry name" value="2Fe-2S iron-sulphur cluster binding domain, sarcosine oxidase, alpha subunit, N-terminal domain"/>
    <property type="match status" value="1"/>
</dbReference>
<feature type="region of interest" description="Disordered" evidence="2">
    <location>
        <begin position="1"/>
        <end position="22"/>
    </location>
</feature>
<dbReference type="EMBL" id="AZHX01001842">
    <property type="protein sequence ID" value="ETW99386.1"/>
    <property type="molecule type" value="Genomic_DNA"/>
</dbReference>
<dbReference type="HOGENOM" id="CLU_153062_2_0_7"/>
<reference evidence="3 4" key="1">
    <citation type="journal article" date="2014" name="Nature">
        <title>An environmental bacterial taxon with a large and distinct metabolic repertoire.</title>
        <authorList>
            <person name="Wilson M.C."/>
            <person name="Mori T."/>
            <person name="Ruckert C."/>
            <person name="Uria A.R."/>
            <person name="Helf M.J."/>
            <person name="Takada K."/>
            <person name="Gernert C."/>
            <person name="Steffens U.A."/>
            <person name="Heycke N."/>
            <person name="Schmitt S."/>
            <person name="Rinke C."/>
            <person name="Helfrich E.J."/>
            <person name="Brachmann A.O."/>
            <person name="Gurgui C."/>
            <person name="Wakimoto T."/>
            <person name="Kracht M."/>
            <person name="Crusemann M."/>
            <person name="Hentschel U."/>
            <person name="Abe I."/>
            <person name="Matsunaga S."/>
            <person name="Kalinowski J."/>
            <person name="Takeyama H."/>
            <person name="Piel J."/>
        </authorList>
    </citation>
    <scope>NUCLEOTIDE SEQUENCE [LARGE SCALE GENOMIC DNA]</scope>
    <source>
        <strain evidence="4">TSY2</strain>
    </source>
</reference>